<dbReference type="EMBL" id="WNYA01016969">
    <property type="protein sequence ID" value="KAG8539012.1"/>
    <property type="molecule type" value="Genomic_DNA"/>
</dbReference>
<keyword evidence="13" id="KW-1185">Reference proteome</keyword>
<dbReference type="Pfam" id="PF01323">
    <property type="entry name" value="DSBA"/>
    <property type="match status" value="1"/>
</dbReference>
<comment type="caution">
    <text evidence="12">The sequence shown here is derived from an EMBL/GenBank/DDBJ whole genome shotgun (WGS) entry which is preliminary data.</text>
</comment>
<dbReference type="InterPro" id="IPR036249">
    <property type="entry name" value="Thioredoxin-like_sf"/>
</dbReference>
<evidence type="ECO:0000313" key="13">
    <source>
        <dbReference type="Proteomes" id="UP000824782"/>
    </source>
</evidence>
<keyword evidence="10" id="KW-0812">Transmembrane</keyword>
<dbReference type="EC" id="2.5.1.18" evidence="2"/>
<keyword evidence="3" id="KW-0808">Transferase</keyword>
<feature type="transmembrane region" description="Helical" evidence="10">
    <location>
        <begin position="18"/>
        <end position="40"/>
    </location>
</feature>
<dbReference type="InterPro" id="IPR001853">
    <property type="entry name" value="DSBA-like_thioredoxin_dom"/>
</dbReference>
<evidence type="ECO:0000256" key="4">
    <source>
        <dbReference type="ARBA" id="ARBA00047960"/>
    </source>
</evidence>
<comment type="similarity">
    <text evidence="1">Belongs to the GST superfamily. Kappa family.</text>
</comment>
<evidence type="ECO:0000256" key="2">
    <source>
        <dbReference type="ARBA" id="ARBA00012452"/>
    </source>
</evidence>
<gene>
    <name evidence="12" type="ORF">GDO81_021607</name>
</gene>
<dbReference type="GO" id="GO:0004364">
    <property type="term" value="F:glutathione transferase activity"/>
    <property type="evidence" value="ECO:0007669"/>
    <property type="project" value="UniProtKB-EC"/>
</dbReference>
<evidence type="ECO:0000256" key="6">
    <source>
        <dbReference type="ARBA" id="ARBA00080274"/>
    </source>
</evidence>
<protein>
    <recommendedName>
        <fullName evidence="5">Glutathione S-transferase kappa 1</fullName>
        <ecNumber evidence="2">2.5.1.18</ecNumber>
    </recommendedName>
    <alternativeName>
        <fullName evidence="8">GST 13-13</fullName>
    </alternativeName>
    <alternativeName>
        <fullName evidence="9">GST class-kappa</fullName>
    </alternativeName>
    <alternativeName>
        <fullName evidence="6">GSTK1-1</fullName>
    </alternativeName>
    <alternativeName>
        <fullName evidence="7">Glutathione S-transferase subunit 13</fullName>
    </alternativeName>
</protein>
<dbReference type="PANTHER" id="PTHR42943">
    <property type="entry name" value="GLUTATHIONE S-TRANSFERASE KAPPA"/>
    <property type="match status" value="1"/>
</dbReference>
<evidence type="ECO:0000259" key="11">
    <source>
        <dbReference type="Pfam" id="PF01323"/>
    </source>
</evidence>
<organism evidence="12 13">
    <name type="scientific">Engystomops pustulosus</name>
    <name type="common">Tungara frog</name>
    <name type="synonym">Physalaemus pustulosus</name>
    <dbReference type="NCBI Taxonomy" id="76066"/>
    <lineage>
        <taxon>Eukaryota</taxon>
        <taxon>Metazoa</taxon>
        <taxon>Chordata</taxon>
        <taxon>Craniata</taxon>
        <taxon>Vertebrata</taxon>
        <taxon>Euteleostomi</taxon>
        <taxon>Amphibia</taxon>
        <taxon>Batrachia</taxon>
        <taxon>Anura</taxon>
        <taxon>Neobatrachia</taxon>
        <taxon>Hyloidea</taxon>
        <taxon>Leptodactylidae</taxon>
        <taxon>Leiuperinae</taxon>
        <taxon>Engystomops</taxon>
    </lineage>
</organism>
<dbReference type="FunFam" id="3.40.30.10:FF:000096">
    <property type="entry name" value="Glutathione S-transferase kappa"/>
    <property type="match status" value="1"/>
</dbReference>
<evidence type="ECO:0000256" key="1">
    <source>
        <dbReference type="ARBA" id="ARBA00006494"/>
    </source>
</evidence>
<keyword evidence="10" id="KW-1133">Transmembrane helix</keyword>
<feature type="transmembrane region" description="Helical" evidence="10">
    <location>
        <begin position="218"/>
        <end position="237"/>
    </location>
</feature>
<proteinExistence type="inferred from homology"/>
<dbReference type="GO" id="GO:0004602">
    <property type="term" value="F:glutathione peroxidase activity"/>
    <property type="evidence" value="ECO:0007669"/>
    <property type="project" value="TreeGrafter"/>
</dbReference>
<evidence type="ECO:0000256" key="9">
    <source>
        <dbReference type="ARBA" id="ARBA00083519"/>
    </source>
</evidence>
<feature type="domain" description="DSBA-like thioredoxin" evidence="11">
    <location>
        <begin position="39"/>
        <end position="199"/>
    </location>
</feature>
<dbReference type="GO" id="GO:0005739">
    <property type="term" value="C:mitochondrion"/>
    <property type="evidence" value="ECO:0007669"/>
    <property type="project" value="TreeGrafter"/>
</dbReference>
<dbReference type="Proteomes" id="UP000824782">
    <property type="component" value="Unassembled WGS sequence"/>
</dbReference>
<reference evidence="12" key="1">
    <citation type="thesis" date="2020" institute="ProQuest LLC" country="789 East Eisenhower Parkway, Ann Arbor, MI, USA">
        <title>Comparative Genomics and Chromosome Evolution.</title>
        <authorList>
            <person name="Mudd A.B."/>
        </authorList>
    </citation>
    <scope>NUCLEOTIDE SEQUENCE</scope>
    <source>
        <strain evidence="12">237g6f4</strain>
        <tissue evidence="12">Blood</tissue>
    </source>
</reference>
<evidence type="ECO:0000256" key="8">
    <source>
        <dbReference type="ARBA" id="ARBA00082109"/>
    </source>
</evidence>
<keyword evidence="10" id="KW-0472">Membrane</keyword>
<comment type="catalytic activity">
    <reaction evidence="4">
        <text>RX + glutathione = an S-substituted glutathione + a halide anion + H(+)</text>
        <dbReference type="Rhea" id="RHEA:16437"/>
        <dbReference type="ChEBI" id="CHEBI:15378"/>
        <dbReference type="ChEBI" id="CHEBI:16042"/>
        <dbReference type="ChEBI" id="CHEBI:17792"/>
        <dbReference type="ChEBI" id="CHEBI:57925"/>
        <dbReference type="ChEBI" id="CHEBI:90779"/>
        <dbReference type="EC" id="2.5.1.18"/>
    </reaction>
</comment>
<dbReference type="SUPFAM" id="SSF52833">
    <property type="entry name" value="Thioredoxin-like"/>
    <property type="match status" value="1"/>
</dbReference>
<dbReference type="PANTHER" id="PTHR42943:SF2">
    <property type="entry name" value="GLUTATHIONE S-TRANSFERASE KAPPA 1"/>
    <property type="match status" value="1"/>
</dbReference>
<dbReference type="AlphaFoldDB" id="A0AAV6YV35"/>
<accession>A0AAV6YV35</accession>
<evidence type="ECO:0000256" key="5">
    <source>
        <dbReference type="ARBA" id="ARBA00073833"/>
    </source>
</evidence>
<dbReference type="InterPro" id="IPR051924">
    <property type="entry name" value="GST_Kappa/NadH"/>
</dbReference>
<dbReference type="GO" id="GO:0006749">
    <property type="term" value="P:glutathione metabolic process"/>
    <property type="evidence" value="ECO:0007669"/>
    <property type="project" value="TreeGrafter"/>
</dbReference>
<evidence type="ECO:0000256" key="10">
    <source>
        <dbReference type="SAM" id="Phobius"/>
    </source>
</evidence>
<evidence type="ECO:0000256" key="7">
    <source>
        <dbReference type="ARBA" id="ARBA00081396"/>
    </source>
</evidence>
<name>A0AAV6YV35_ENGPU</name>
<dbReference type="Gene3D" id="3.40.30.10">
    <property type="entry name" value="Glutaredoxin"/>
    <property type="match status" value="1"/>
</dbReference>
<dbReference type="GO" id="GO:0005777">
    <property type="term" value="C:peroxisome"/>
    <property type="evidence" value="ECO:0007669"/>
    <property type="project" value="TreeGrafter"/>
</dbReference>
<evidence type="ECO:0000313" key="12">
    <source>
        <dbReference type="EMBL" id="KAG8539012.1"/>
    </source>
</evidence>
<sequence length="240" mass="27335">MICLSILTKISQQLSSRIYSYVFLLLVLFTIYFLSCAFFISQVLLRYKNIWNVDIHLRPGNLGAIMTKTGNSPPALVPKRGAYMGRDLRRLAKFYQVPVREPSDVFHVMLKKGSFSAMRFVTAVQMSQPEFVESVSRELWMRIWSEDKDITEPESLLEAAEKAGIPEDLAKKLLSSITSPEVKNKLKENTEKALEYGVESMFFLFIISNGHMVALKGWSIILLLVVVLLTTCTLPFIRLC</sequence>
<evidence type="ECO:0000256" key="3">
    <source>
        <dbReference type="ARBA" id="ARBA00022679"/>
    </source>
</evidence>